<keyword evidence="2" id="KW-1185">Reference proteome</keyword>
<dbReference type="Proteomes" id="UP001372338">
    <property type="component" value="Unassembled WGS sequence"/>
</dbReference>
<accession>A0AAN9HPW1</accession>
<name>A0AAN9HPW1_CROPI</name>
<reference evidence="1 2" key="1">
    <citation type="submission" date="2024-01" db="EMBL/GenBank/DDBJ databases">
        <title>The genomes of 5 underutilized Papilionoideae crops provide insights into root nodulation and disease resistanc.</title>
        <authorList>
            <person name="Yuan L."/>
        </authorList>
    </citation>
    <scope>NUCLEOTIDE SEQUENCE [LARGE SCALE GENOMIC DNA]</scope>
    <source>
        <strain evidence="1">ZHUSHIDOU_FW_LH</strain>
        <tissue evidence="1">Leaf</tissue>
    </source>
</reference>
<sequence length="109" mass="12379">MKEKRRKKKNYHSAIGGFGVARRGSVIIVIDEKGEEGVGKERRVVGDEEEEKGVVVGVVKGKRGTKEGVRVKEYMLVGSLHYKAKQLMMLADRDVKDELLDLDFPHWVR</sequence>
<dbReference type="EMBL" id="JAYWIO010000008">
    <property type="protein sequence ID" value="KAK7244726.1"/>
    <property type="molecule type" value="Genomic_DNA"/>
</dbReference>
<gene>
    <name evidence="1" type="ORF">RIF29_39552</name>
</gene>
<comment type="caution">
    <text evidence="1">The sequence shown here is derived from an EMBL/GenBank/DDBJ whole genome shotgun (WGS) entry which is preliminary data.</text>
</comment>
<protein>
    <submittedName>
        <fullName evidence="1">Uncharacterized protein</fullName>
    </submittedName>
</protein>
<proteinExistence type="predicted"/>
<evidence type="ECO:0000313" key="2">
    <source>
        <dbReference type="Proteomes" id="UP001372338"/>
    </source>
</evidence>
<organism evidence="1 2">
    <name type="scientific">Crotalaria pallida</name>
    <name type="common">Smooth rattlebox</name>
    <name type="synonym">Crotalaria striata</name>
    <dbReference type="NCBI Taxonomy" id="3830"/>
    <lineage>
        <taxon>Eukaryota</taxon>
        <taxon>Viridiplantae</taxon>
        <taxon>Streptophyta</taxon>
        <taxon>Embryophyta</taxon>
        <taxon>Tracheophyta</taxon>
        <taxon>Spermatophyta</taxon>
        <taxon>Magnoliopsida</taxon>
        <taxon>eudicotyledons</taxon>
        <taxon>Gunneridae</taxon>
        <taxon>Pentapetalae</taxon>
        <taxon>rosids</taxon>
        <taxon>fabids</taxon>
        <taxon>Fabales</taxon>
        <taxon>Fabaceae</taxon>
        <taxon>Papilionoideae</taxon>
        <taxon>50 kb inversion clade</taxon>
        <taxon>genistoids sensu lato</taxon>
        <taxon>core genistoids</taxon>
        <taxon>Crotalarieae</taxon>
        <taxon>Crotalaria</taxon>
    </lineage>
</organism>
<evidence type="ECO:0000313" key="1">
    <source>
        <dbReference type="EMBL" id="KAK7244726.1"/>
    </source>
</evidence>
<dbReference type="AlphaFoldDB" id="A0AAN9HPW1"/>